<dbReference type="AlphaFoldDB" id="A0A0S2M0Z9"/>
<evidence type="ECO:0000313" key="1">
    <source>
        <dbReference type="EMBL" id="ALO67514.1"/>
    </source>
</evidence>
<dbReference type="RefSeq" id="WP_062290507.1">
    <property type="nucleotide sequence ID" value="NZ_CP013200.1"/>
</dbReference>
<proteinExistence type="predicted"/>
<name>A0A0S2M0Z9_9MICC</name>
<gene>
    <name evidence="1" type="ORF">AS189_14740</name>
</gene>
<protein>
    <submittedName>
        <fullName evidence="1">Uncharacterized protein</fullName>
    </submittedName>
</protein>
<dbReference type="OrthoDB" id="4953574at2"/>
<reference evidence="2" key="1">
    <citation type="submission" date="2015-11" db="EMBL/GenBank/DDBJ databases">
        <authorList>
            <person name="Kumar R."/>
            <person name="Singh D."/>
            <person name="Swarnkar M.K."/>
            <person name="Singh A.K."/>
            <person name="Kumar S."/>
        </authorList>
    </citation>
    <scope>NUCLEOTIDE SEQUENCE [LARGE SCALE GENOMIC DNA]</scope>
    <source>
        <strain evidence="2">ERGS4:06</strain>
    </source>
</reference>
<dbReference type="EMBL" id="CP013200">
    <property type="protein sequence ID" value="ALO67514.1"/>
    <property type="molecule type" value="Genomic_DNA"/>
</dbReference>
<sequence length="136" mass="14854">MNGKIADVTEEAGFVPSNHSIGTTPTRDPSVTALALHAIVSAGPECHADLDSVMAGILRMANTRIHHWFAALHRPAEAEFVADMLVRPDFNEQMLWGYLNGDPGKVQVRRQLAQFLDSDLVQQILVGSIRQGNHSS</sequence>
<reference evidence="1 2" key="2">
    <citation type="journal article" date="2016" name="J. Biotechnol.">
        <title>Complete genome sequence of Arthrobacter alpinus ERGS4:06, a yellow pigmented bacterium tolerant to cold and radiations isolated from Sikkim Himalaya.</title>
        <authorList>
            <person name="Kumar R."/>
            <person name="Singh D."/>
            <person name="Swarnkar M.K."/>
            <person name="Singh A.K."/>
            <person name="Kumar S."/>
        </authorList>
    </citation>
    <scope>NUCLEOTIDE SEQUENCE [LARGE SCALE GENOMIC DNA]</scope>
    <source>
        <strain evidence="1 2">ERGS4:06</strain>
    </source>
</reference>
<organism evidence="1 2">
    <name type="scientific">Arthrobacter alpinus</name>
    <dbReference type="NCBI Taxonomy" id="656366"/>
    <lineage>
        <taxon>Bacteria</taxon>
        <taxon>Bacillati</taxon>
        <taxon>Actinomycetota</taxon>
        <taxon>Actinomycetes</taxon>
        <taxon>Micrococcales</taxon>
        <taxon>Micrococcaceae</taxon>
        <taxon>Arthrobacter</taxon>
    </lineage>
</organism>
<accession>A0A0S2M0Z9</accession>
<dbReference type="Proteomes" id="UP000059574">
    <property type="component" value="Chromosome"/>
</dbReference>
<evidence type="ECO:0000313" key="2">
    <source>
        <dbReference type="Proteomes" id="UP000059574"/>
    </source>
</evidence>